<reference evidence="2" key="1">
    <citation type="submission" date="2019-08" db="EMBL/GenBank/DDBJ databases">
        <authorList>
            <person name="Kucharzyk K."/>
            <person name="Murdoch R.W."/>
            <person name="Higgins S."/>
            <person name="Loffler F."/>
        </authorList>
    </citation>
    <scope>NUCLEOTIDE SEQUENCE</scope>
</reference>
<organism evidence="2">
    <name type="scientific">bioreactor metagenome</name>
    <dbReference type="NCBI Taxonomy" id="1076179"/>
    <lineage>
        <taxon>unclassified sequences</taxon>
        <taxon>metagenomes</taxon>
        <taxon>ecological metagenomes</taxon>
    </lineage>
</organism>
<evidence type="ECO:0000313" key="2">
    <source>
        <dbReference type="EMBL" id="MPM43423.1"/>
    </source>
</evidence>
<sequence length="97" mass="11256">MSENYQIVINGLKQKIEVIISRYEQVIAENEKLRTELDNCKYELETKISKEKELEKKVNNLQLVEAFKSSSADVKEAKQKIARLVKEIDKCIALLND</sequence>
<evidence type="ECO:0008006" key="3">
    <source>
        <dbReference type="Google" id="ProtNLM"/>
    </source>
</evidence>
<dbReference type="EMBL" id="VSSQ01010098">
    <property type="protein sequence ID" value="MPM43423.1"/>
    <property type="molecule type" value="Genomic_DNA"/>
</dbReference>
<dbReference type="AlphaFoldDB" id="A0A644ZXQ5"/>
<gene>
    <name evidence="2" type="ORF">SDC9_90097</name>
</gene>
<feature type="coiled-coil region" evidence="1">
    <location>
        <begin position="16"/>
        <end position="94"/>
    </location>
</feature>
<comment type="caution">
    <text evidence="2">The sequence shown here is derived from an EMBL/GenBank/DDBJ whole genome shotgun (WGS) entry which is preliminary data.</text>
</comment>
<protein>
    <recommendedName>
        <fullName evidence="3">Cell division protein ZapB</fullName>
    </recommendedName>
</protein>
<name>A0A644ZXQ5_9ZZZZ</name>
<proteinExistence type="predicted"/>
<accession>A0A644ZXQ5</accession>
<evidence type="ECO:0000256" key="1">
    <source>
        <dbReference type="SAM" id="Coils"/>
    </source>
</evidence>
<keyword evidence="1" id="KW-0175">Coiled coil</keyword>